<accession>X1AC02</accession>
<evidence type="ECO:0000313" key="1">
    <source>
        <dbReference type="EMBL" id="GAG57641.1"/>
    </source>
</evidence>
<comment type="caution">
    <text evidence="1">The sequence shown here is derived from an EMBL/GenBank/DDBJ whole genome shotgun (WGS) entry which is preliminary data.</text>
</comment>
<dbReference type="EMBL" id="BART01000856">
    <property type="protein sequence ID" value="GAG57641.1"/>
    <property type="molecule type" value="Genomic_DNA"/>
</dbReference>
<feature type="non-terminal residue" evidence="1">
    <location>
        <position position="1"/>
    </location>
</feature>
<name>X1AC02_9ZZZZ</name>
<organism evidence="1">
    <name type="scientific">marine sediment metagenome</name>
    <dbReference type="NCBI Taxonomy" id="412755"/>
    <lineage>
        <taxon>unclassified sequences</taxon>
        <taxon>metagenomes</taxon>
        <taxon>ecological metagenomes</taxon>
    </lineage>
</organism>
<gene>
    <name evidence="1" type="ORF">S01H4_03473</name>
</gene>
<reference evidence="1" key="1">
    <citation type="journal article" date="2014" name="Front. Microbiol.">
        <title>High frequency of phylogenetically diverse reductive dehalogenase-homologous genes in deep subseafloor sedimentary metagenomes.</title>
        <authorList>
            <person name="Kawai M."/>
            <person name="Futagami T."/>
            <person name="Toyoda A."/>
            <person name="Takaki Y."/>
            <person name="Nishi S."/>
            <person name="Hori S."/>
            <person name="Arai W."/>
            <person name="Tsubouchi T."/>
            <person name="Morono Y."/>
            <person name="Uchiyama I."/>
            <person name="Ito T."/>
            <person name="Fujiyama A."/>
            <person name="Inagaki F."/>
            <person name="Takami H."/>
        </authorList>
    </citation>
    <scope>NUCLEOTIDE SEQUENCE</scope>
    <source>
        <strain evidence="1">Expedition CK06-06</strain>
    </source>
</reference>
<proteinExistence type="predicted"/>
<protein>
    <submittedName>
        <fullName evidence="1">Uncharacterized protein</fullName>
    </submittedName>
</protein>
<dbReference type="AlphaFoldDB" id="X1AC02"/>
<sequence>AFGPISKKGGLILNSLYIFSPHFYAAKHTEFNSKTINT</sequence>